<dbReference type="Proteomes" id="UP000198280">
    <property type="component" value="Unassembled WGS sequence"/>
</dbReference>
<evidence type="ECO:0000259" key="1">
    <source>
        <dbReference type="Pfam" id="PF11716"/>
    </source>
</evidence>
<evidence type="ECO:0000313" key="2">
    <source>
        <dbReference type="EMBL" id="SNR84190.1"/>
    </source>
</evidence>
<evidence type="ECO:0000313" key="3">
    <source>
        <dbReference type="Proteomes" id="UP000198280"/>
    </source>
</evidence>
<name>A0A238ZLK3_9ACTN</name>
<gene>
    <name evidence="2" type="ORF">SAMN05216252_101377</name>
</gene>
<dbReference type="InterPro" id="IPR017520">
    <property type="entry name" value="CHP03086"/>
</dbReference>
<dbReference type="Gene3D" id="1.20.120.450">
    <property type="entry name" value="dinb family like domain"/>
    <property type="match status" value="1"/>
</dbReference>
<dbReference type="InterPro" id="IPR024344">
    <property type="entry name" value="MDMPI_metal-binding"/>
</dbReference>
<dbReference type="Pfam" id="PF11716">
    <property type="entry name" value="MDMPI_N"/>
    <property type="match status" value="1"/>
</dbReference>
<dbReference type="NCBIfam" id="TIGR03083">
    <property type="entry name" value="maleylpyruvate isomerase family mycothiol-dependent enzyme"/>
    <property type="match status" value="1"/>
</dbReference>
<dbReference type="SUPFAM" id="SSF109854">
    <property type="entry name" value="DinB/YfiT-like putative metalloenzymes"/>
    <property type="match status" value="1"/>
</dbReference>
<proteinExistence type="predicted"/>
<dbReference type="OrthoDB" id="5185819at2"/>
<accession>A0A238ZLK3</accession>
<keyword evidence="3" id="KW-1185">Reference proteome</keyword>
<organism evidence="2 3">
    <name type="scientific">Actinacidiphila glaucinigra</name>
    <dbReference type="NCBI Taxonomy" id="235986"/>
    <lineage>
        <taxon>Bacteria</taxon>
        <taxon>Bacillati</taxon>
        <taxon>Actinomycetota</taxon>
        <taxon>Actinomycetes</taxon>
        <taxon>Kitasatosporales</taxon>
        <taxon>Streptomycetaceae</taxon>
        <taxon>Actinacidiphila</taxon>
    </lineage>
</organism>
<dbReference type="NCBIfam" id="TIGR03086">
    <property type="entry name" value="TIGR03086 family metal-binding protein"/>
    <property type="match status" value="1"/>
</dbReference>
<protein>
    <submittedName>
        <fullName evidence="2">TIGR03086 family protein</fullName>
    </submittedName>
</protein>
<dbReference type="EMBL" id="FZOF01000001">
    <property type="protein sequence ID" value="SNR84190.1"/>
    <property type="molecule type" value="Genomic_DNA"/>
</dbReference>
<dbReference type="AlphaFoldDB" id="A0A238ZLK3"/>
<sequence>MTELHAFMIEAAAEAARVARGAGGDPARLSAPTPCGEWDTRTLLNHWILYTSHGLEHRALRTPLPEELTARDFTAAPDWAGAYAEQLDRAVAAWAAPEVWEGELDLGHEKMPAAEVASMIVKELAVHGWDVAHATGQEYRCGAGLGAFVLEVVDRYAEVYRRYEGFAAPVTLPDPAAATAFERALALSGRTPAR</sequence>
<dbReference type="InterPro" id="IPR034660">
    <property type="entry name" value="DinB/YfiT-like"/>
</dbReference>
<dbReference type="RefSeq" id="WP_089221804.1">
    <property type="nucleotide sequence ID" value="NZ_FZOF01000001.1"/>
</dbReference>
<feature type="domain" description="Mycothiol-dependent maleylpyruvate isomerase metal-binding" evidence="1">
    <location>
        <begin position="13"/>
        <end position="132"/>
    </location>
</feature>
<dbReference type="InterPro" id="IPR017517">
    <property type="entry name" value="Maleyloyr_isom"/>
</dbReference>
<dbReference type="GO" id="GO:0046872">
    <property type="term" value="F:metal ion binding"/>
    <property type="evidence" value="ECO:0007669"/>
    <property type="project" value="InterPro"/>
</dbReference>
<reference evidence="2 3" key="1">
    <citation type="submission" date="2017-06" db="EMBL/GenBank/DDBJ databases">
        <authorList>
            <person name="Kim H.J."/>
            <person name="Triplett B.A."/>
        </authorList>
    </citation>
    <scope>NUCLEOTIDE SEQUENCE [LARGE SCALE GENOMIC DNA]</scope>
    <source>
        <strain evidence="2 3">CGMCC 4.1858</strain>
    </source>
</reference>